<reference evidence="1" key="2">
    <citation type="submission" date="2025-03" db="EMBL/GenBank/DDBJ databases">
        <authorList>
            <consortium name="ELIXIR-Norway"/>
            <consortium name="Elixir Norway"/>
        </authorList>
    </citation>
    <scope>NUCLEOTIDE SEQUENCE</scope>
</reference>
<organism evidence="1 2">
    <name type="scientific">Rangifer tarandus platyrhynchus</name>
    <name type="common">Svalbard reindeer</name>
    <dbReference type="NCBI Taxonomy" id="3082113"/>
    <lineage>
        <taxon>Eukaryota</taxon>
        <taxon>Metazoa</taxon>
        <taxon>Chordata</taxon>
        <taxon>Craniata</taxon>
        <taxon>Vertebrata</taxon>
        <taxon>Euteleostomi</taxon>
        <taxon>Mammalia</taxon>
        <taxon>Eutheria</taxon>
        <taxon>Laurasiatheria</taxon>
        <taxon>Artiodactyla</taxon>
        <taxon>Ruminantia</taxon>
        <taxon>Pecora</taxon>
        <taxon>Cervidae</taxon>
        <taxon>Odocoileinae</taxon>
        <taxon>Rangifer</taxon>
    </lineage>
</organism>
<dbReference type="Proteomes" id="UP001162501">
    <property type="component" value="Chromosome 12"/>
</dbReference>
<accession>A0AC59YCE5</accession>
<reference evidence="1" key="1">
    <citation type="submission" date="2023-05" db="EMBL/GenBank/DDBJ databases">
        <authorList>
            <consortium name="ELIXIR-Norway"/>
        </authorList>
    </citation>
    <scope>NUCLEOTIDE SEQUENCE</scope>
</reference>
<dbReference type="EMBL" id="OX596096">
    <property type="protein sequence ID" value="CAM9578309.1"/>
    <property type="molecule type" value="Genomic_DNA"/>
</dbReference>
<name>A0AC59YCE5_RANTA</name>
<proteinExistence type="predicted"/>
<evidence type="ECO:0000313" key="2">
    <source>
        <dbReference type="Proteomes" id="UP001162501"/>
    </source>
</evidence>
<evidence type="ECO:0000313" key="1">
    <source>
        <dbReference type="EMBL" id="CAM9578309.1"/>
    </source>
</evidence>
<protein>
    <submittedName>
        <fullName evidence="1">Uncharacterized protein</fullName>
    </submittedName>
</protein>
<gene>
    <name evidence="1" type="ORF">MRATA1EN22A_LOCUS4511</name>
</gene>
<sequence>MLAGSPSPNPALTHAAGPAPSQRALPGLPPAISEADAPEEQKRDDVAQKEKSYPAQPFPLTSEPGSGLSWGRE</sequence>